<dbReference type="RefSeq" id="WP_169860079.1">
    <property type="nucleotide sequence ID" value="NZ_CP053021.1"/>
</dbReference>
<protein>
    <submittedName>
        <fullName evidence="1">Uncharacterized protein</fullName>
    </submittedName>
</protein>
<proteinExistence type="predicted"/>
<dbReference type="AlphaFoldDB" id="A0A6M4G1L7"/>
<evidence type="ECO:0000313" key="2">
    <source>
        <dbReference type="Proteomes" id="UP000502611"/>
    </source>
</evidence>
<evidence type="ECO:0000313" key="1">
    <source>
        <dbReference type="EMBL" id="QJR01155.1"/>
    </source>
</evidence>
<organism evidence="1 2">
    <name type="scientific">Sphingobium yanoikuyae</name>
    <name type="common">Sphingomonas yanoikuyae</name>
    <dbReference type="NCBI Taxonomy" id="13690"/>
    <lineage>
        <taxon>Bacteria</taxon>
        <taxon>Pseudomonadati</taxon>
        <taxon>Pseudomonadota</taxon>
        <taxon>Alphaproteobacteria</taxon>
        <taxon>Sphingomonadales</taxon>
        <taxon>Sphingomonadaceae</taxon>
        <taxon>Sphingobium</taxon>
    </lineage>
</organism>
<sequence length="88" mass="9151">MAAPATTTAFGDEPSGPLFYAKTLVSFMSAAWLAEDQFHRDGNPGSKSTEFAALMPRVHADVLEIISGLIAVSGELAAAELAAAERNA</sequence>
<name>A0A6M4G1L7_SPHYA</name>
<dbReference type="EMBL" id="CP053021">
    <property type="protein sequence ID" value="QJR01155.1"/>
    <property type="molecule type" value="Genomic_DNA"/>
</dbReference>
<reference evidence="1 2" key="1">
    <citation type="submission" date="2020-04" db="EMBL/GenBank/DDBJ databases">
        <title>The Whole Genome Analysis of High salt-tolerant Sphingobium yanoikuyae YC-XJ2 with Aryl organophosphorus flame retardants (aryl-OPFRs)-degrading capacity and characteristics of Related phosphotriesterase.</title>
        <authorList>
            <person name="Li X."/>
        </authorList>
    </citation>
    <scope>NUCLEOTIDE SEQUENCE [LARGE SCALE GENOMIC DNA]</scope>
    <source>
        <strain evidence="1 2">YC-XJ2</strain>
    </source>
</reference>
<accession>A0A6M4G1L7</accession>
<gene>
    <name evidence="1" type="ORF">HH800_02430</name>
</gene>
<dbReference type="Proteomes" id="UP000502611">
    <property type="component" value="Chromosome"/>
</dbReference>